<name>A0A0H4T4Q4_9EURY</name>
<dbReference type="AlphaFoldDB" id="A0A0H4T4Q4"/>
<proteinExistence type="predicted"/>
<accession>A0A0H4T4Q4</accession>
<dbReference type="EMBL" id="KT006976">
    <property type="protein sequence ID" value="AKQ01725.1"/>
    <property type="molecule type" value="Genomic_DNA"/>
</dbReference>
<evidence type="ECO:0000313" key="1">
    <source>
        <dbReference type="EMBL" id="AKQ01725.1"/>
    </source>
</evidence>
<protein>
    <submittedName>
        <fullName evidence="1">Uncharacterized protein</fullName>
    </submittedName>
</protein>
<reference evidence="1" key="1">
    <citation type="journal article" date="2015" name="ISME J.">
        <title>Aquifer environment selects for microbial species cohorts in sediment and groundwater.</title>
        <authorList>
            <person name="Hug L.A."/>
            <person name="Thomas B.C."/>
            <person name="Brown C.T."/>
            <person name="Frischkorn K.R."/>
            <person name="Williams K.H."/>
            <person name="Tringe S.G."/>
            <person name="Banfield J.F."/>
        </authorList>
    </citation>
    <scope>NUCLEOTIDE SEQUENCE</scope>
</reference>
<organism evidence="1">
    <name type="scientific">uncultured euryarchaeote Rifle_16ft_4_minimus_23719</name>
    <dbReference type="NCBI Taxonomy" id="1665190"/>
    <lineage>
        <taxon>Archaea</taxon>
        <taxon>Methanobacteriati</taxon>
        <taxon>Methanobacteriota</taxon>
        <taxon>environmental samples</taxon>
    </lineage>
</organism>
<sequence length="150" mass="16995">MGRRLRLVDGEVVTRYVFPFVDGEWRVPFAIVDILGRGPTVLAAPIEPDGADLRSALAIPLEAFLGLAHFDLWWVFRGIPELERPWVNAVISTNIAQPFTRDGVRYKIHDLAFPPGVRELTAVRVKDEVFHPREFRKGELDLLGLRRASP</sequence>